<dbReference type="AlphaFoldDB" id="A0A6B3C9T2"/>
<feature type="non-terminal residue" evidence="1">
    <location>
        <position position="133"/>
    </location>
</feature>
<name>A0A6B3C9T2_9ACTN</name>
<sequence length="133" mass="14317">LVFRATGKRRRNVVSTRTVASPMASVNAPHLALRHADWAGFTAVVDPTVFQSGGTWRDGIWSTSIAVTGAGGLHRARLKGGDHDSGHTPPAHWVTPDVRILPIISRSLTVQVEVVRARALDVRLLDDATLEVA</sequence>
<comment type="caution">
    <text evidence="1">The sequence shown here is derived from an EMBL/GenBank/DDBJ whole genome shotgun (WGS) entry which is preliminary data.</text>
</comment>
<evidence type="ECO:0000313" key="1">
    <source>
        <dbReference type="EMBL" id="NEC93563.1"/>
    </source>
</evidence>
<proteinExistence type="predicted"/>
<dbReference type="EMBL" id="JAAGLU010000963">
    <property type="protein sequence ID" value="NEC93563.1"/>
    <property type="molecule type" value="Genomic_DNA"/>
</dbReference>
<organism evidence="1">
    <name type="scientific">Streptomyces sp. SID12501</name>
    <dbReference type="NCBI Taxonomy" id="2706042"/>
    <lineage>
        <taxon>Bacteria</taxon>
        <taxon>Bacillati</taxon>
        <taxon>Actinomycetota</taxon>
        <taxon>Actinomycetes</taxon>
        <taxon>Kitasatosporales</taxon>
        <taxon>Streptomycetaceae</taxon>
        <taxon>Streptomyces</taxon>
    </lineage>
</organism>
<feature type="non-terminal residue" evidence="1">
    <location>
        <position position="1"/>
    </location>
</feature>
<gene>
    <name evidence="1" type="ORF">G3I71_49350</name>
</gene>
<reference evidence="1" key="1">
    <citation type="submission" date="2020-01" db="EMBL/GenBank/DDBJ databases">
        <title>Insect and environment-associated Actinomycetes.</title>
        <authorList>
            <person name="Currrie C."/>
            <person name="Chevrette M."/>
            <person name="Carlson C."/>
            <person name="Stubbendieck R."/>
            <person name="Wendt-Pienkowski E."/>
        </authorList>
    </citation>
    <scope>NUCLEOTIDE SEQUENCE</scope>
    <source>
        <strain evidence="1">SID12501</strain>
    </source>
</reference>
<dbReference type="RefSeq" id="WP_164325513.1">
    <property type="nucleotide sequence ID" value="NZ_JAAGLU010000963.1"/>
</dbReference>
<accession>A0A6B3C9T2</accession>
<protein>
    <submittedName>
        <fullName evidence="1">Uncharacterized protein</fullName>
    </submittedName>
</protein>